<protein>
    <recommendedName>
        <fullName evidence="4">NEDD8-activating enzyme E1 regulatory subunit</fullName>
    </recommendedName>
</protein>
<evidence type="ECO:0000256" key="4">
    <source>
        <dbReference type="PIRNR" id="PIRNR039099"/>
    </source>
</evidence>
<dbReference type="PIRSF" id="PIRSF039099">
    <property type="entry name" value="APP-BP1"/>
    <property type="match status" value="1"/>
</dbReference>
<evidence type="ECO:0000259" key="5">
    <source>
        <dbReference type="Pfam" id="PF00899"/>
    </source>
</evidence>
<dbReference type="InterPro" id="IPR030667">
    <property type="entry name" value="APP-BP1"/>
</dbReference>
<sequence length="569" mass="61859">MAAQQTDVPPPIQHVPTAKEKKYDRQLRLWAASGQAALEEAHILLINSGPGVTGIEALKNLILPGVGQFTIQDSAVVTEADLGVNFFLEESSLGKPRAQQTCDYLLELNPDVKGNAISEPLDAWISSGDVLKPYTLILIAAPIRPDILSQITQFAQQNAISVFYMHSVGFYSHFSIILPPAFPIVDTHPDPTATTDLRLLTPWPALSEFSQTKTQNLDALSDADLGHVPYVVLLLHFLDEWRKLHNGEPPLSYKDKTSFRDDVRAAGPLEEENFSEAAAAVLKTINMPTPASSVLAVLDAPEARKLTPTSASFWFIASAVHTFYKKNQQLPLPGSLPDMKARSADYIALQNIYKTKAREDCAEVTATVRGLESQVGRQDQIPTSEIEQFCKLAAHIKLVRGSPTPLALVHHPLKWTAEAGKDLVMKLPNPDFGIEGPTLIYVAFVAYDSFLASHSDNMSGELQAPGVKAEEADSDAEKLTGIAFKVLDAAITATGTEVENPQYDSLKEELGKICQELTRAAGGELHNIASLTGGIVSQEIIKVITRQYVPADNTVVFDGIGSKTIVLKI</sequence>
<organism evidence="6 7">
    <name type="scientific">Elsinoe australis</name>
    <dbReference type="NCBI Taxonomy" id="40998"/>
    <lineage>
        <taxon>Eukaryota</taxon>
        <taxon>Fungi</taxon>
        <taxon>Dikarya</taxon>
        <taxon>Ascomycota</taxon>
        <taxon>Pezizomycotina</taxon>
        <taxon>Dothideomycetes</taxon>
        <taxon>Dothideomycetidae</taxon>
        <taxon>Myriangiales</taxon>
        <taxon>Elsinoaceae</taxon>
        <taxon>Elsinoe</taxon>
    </lineage>
</organism>
<dbReference type="AlphaFoldDB" id="A0A4V6YAZ7"/>
<evidence type="ECO:0000313" key="7">
    <source>
        <dbReference type="Proteomes" id="UP000308133"/>
    </source>
</evidence>
<comment type="caution">
    <text evidence="6">The sequence shown here is derived from an EMBL/GenBank/DDBJ whole genome shotgun (WGS) entry which is preliminary data.</text>
</comment>
<dbReference type="EMBL" id="PTQR01000002">
    <property type="protein sequence ID" value="TKX27662.1"/>
    <property type="molecule type" value="Genomic_DNA"/>
</dbReference>
<reference evidence="6 7" key="1">
    <citation type="submission" date="2018-02" db="EMBL/GenBank/DDBJ databases">
        <title>Draft genome sequences of Elsinoe sp., causing black scab on jojoba.</title>
        <authorList>
            <person name="Stodart B."/>
            <person name="Jeffress S."/>
            <person name="Ash G."/>
            <person name="Arun Chinnappa K."/>
        </authorList>
    </citation>
    <scope>NUCLEOTIDE SEQUENCE [LARGE SCALE GENOMIC DNA]</scope>
    <source>
        <strain evidence="6 7">Hillstone_2</strain>
    </source>
</reference>
<dbReference type="InterPro" id="IPR000594">
    <property type="entry name" value="ThiF_NAD_FAD-bd"/>
</dbReference>
<accession>A0A4V6YAZ7</accession>
<dbReference type="InterPro" id="IPR045886">
    <property type="entry name" value="ThiF/MoeB/HesA"/>
</dbReference>
<dbReference type="Pfam" id="PF00899">
    <property type="entry name" value="ThiF"/>
    <property type="match status" value="1"/>
</dbReference>
<keyword evidence="3 4" id="KW-0833">Ubl conjugation pathway</keyword>
<comment type="similarity">
    <text evidence="2 4">Belongs to the ubiquitin-activating E1 family. ULA1 subfamily.</text>
</comment>
<gene>
    <name evidence="6" type="ORF">C1H76_0086</name>
</gene>
<evidence type="ECO:0000256" key="3">
    <source>
        <dbReference type="ARBA" id="ARBA00022786"/>
    </source>
</evidence>
<dbReference type="GO" id="GO:0005737">
    <property type="term" value="C:cytoplasm"/>
    <property type="evidence" value="ECO:0007669"/>
    <property type="project" value="TreeGrafter"/>
</dbReference>
<evidence type="ECO:0000313" key="6">
    <source>
        <dbReference type="EMBL" id="TKX27662.1"/>
    </source>
</evidence>
<evidence type="ECO:0000256" key="2">
    <source>
        <dbReference type="ARBA" id="ARBA00006868"/>
    </source>
</evidence>
<proteinExistence type="inferred from homology"/>
<evidence type="ECO:0000256" key="1">
    <source>
        <dbReference type="ARBA" id="ARBA00005032"/>
    </source>
</evidence>
<comment type="function">
    <text evidence="4">Regulatory subunit of the dimeric UBA3-ULA1 E1 enzyme.</text>
</comment>
<name>A0A4V6YAZ7_9PEZI</name>
<comment type="pathway">
    <text evidence="1 4">Protein modification; protein neddylation.</text>
</comment>
<dbReference type="GO" id="GO:0045116">
    <property type="term" value="P:protein neddylation"/>
    <property type="evidence" value="ECO:0007669"/>
    <property type="project" value="UniProtKB-UniRule"/>
</dbReference>
<dbReference type="GO" id="GO:0019781">
    <property type="term" value="F:NEDD8 activating enzyme activity"/>
    <property type="evidence" value="ECO:0007669"/>
    <property type="project" value="UniProtKB-UniRule"/>
</dbReference>
<dbReference type="PANTHER" id="PTHR10953">
    <property type="entry name" value="UBIQUITIN-ACTIVATING ENZYME E1"/>
    <property type="match status" value="1"/>
</dbReference>
<dbReference type="Proteomes" id="UP000308133">
    <property type="component" value="Unassembled WGS sequence"/>
</dbReference>
<dbReference type="InterPro" id="IPR035985">
    <property type="entry name" value="Ubiquitin-activating_enz"/>
</dbReference>
<dbReference type="SUPFAM" id="SSF69572">
    <property type="entry name" value="Activating enzymes of the ubiquitin-like proteins"/>
    <property type="match status" value="1"/>
</dbReference>
<dbReference type="UniPathway" id="UPA00885"/>
<dbReference type="Gene3D" id="3.40.50.720">
    <property type="entry name" value="NAD(P)-binding Rossmann-like Domain"/>
    <property type="match status" value="2"/>
</dbReference>
<dbReference type="PANTHER" id="PTHR10953:SF29">
    <property type="entry name" value="NEDD8-ACTIVATING ENZYME E1 REGULATORY SUBUNIT"/>
    <property type="match status" value="1"/>
</dbReference>
<feature type="domain" description="THIF-type NAD/FAD binding fold" evidence="5">
    <location>
        <begin position="23"/>
        <end position="558"/>
    </location>
</feature>